<evidence type="ECO:0000313" key="4">
    <source>
        <dbReference type="EMBL" id="QES55035.1"/>
    </source>
</evidence>
<proteinExistence type="predicted"/>
<dbReference type="AlphaFoldDB" id="A0A5P2DIQ5"/>
<feature type="domain" description="Pyrrolo-quinoline quinone repeat" evidence="3">
    <location>
        <begin position="151"/>
        <end position="297"/>
    </location>
</feature>
<feature type="region of interest" description="Disordered" evidence="1">
    <location>
        <begin position="103"/>
        <end position="147"/>
    </location>
</feature>
<dbReference type="PANTHER" id="PTHR34512">
    <property type="entry name" value="CELL SURFACE PROTEIN"/>
    <property type="match status" value="1"/>
</dbReference>
<gene>
    <name evidence="4" type="ORF">DEJ51_13155</name>
</gene>
<protein>
    <recommendedName>
        <fullName evidence="3">Pyrrolo-quinoline quinone repeat domain-containing protein</fullName>
    </recommendedName>
</protein>
<feature type="compositionally biased region" description="Low complexity" evidence="1">
    <location>
        <begin position="25"/>
        <end position="35"/>
    </location>
</feature>
<dbReference type="OrthoDB" id="3944519at2"/>
<keyword evidence="2" id="KW-0812">Transmembrane</keyword>
<dbReference type="Gene3D" id="2.130.10.10">
    <property type="entry name" value="YVTN repeat-like/Quinoprotein amine dehydrogenase"/>
    <property type="match status" value="2"/>
</dbReference>
<evidence type="ECO:0000256" key="2">
    <source>
        <dbReference type="SAM" id="Phobius"/>
    </source>
</evidence>
<dbReference type="RefSeq" id="WP_150257754.1">
    <property type="nucleotide sequence ID" value="NZ_CP029189.1"/>
</dbReference>
<accession>A0A5P2DIQ5</accession>
<dbReference type="EMBL" id="CP029189">
    <property type="protein sequence ID" value="QES55035.1"/>
    <property type="molecule type" value="Genomic_DNA"/>
</dbReference>
<dbReference type="Proteomes" id="UP000324101">
    <property type="component" value="Chromosome"/>
</dbReference>
<dbReference type="InterPro" id="IPR002372">
    <property type="entry name" value="PQQ_rpt_dom"/>
</dbReference>
<feature type="compositionally biased region" description="Low complexity" evidence="1">
    <location>
        <begin position="49"/>
        <end position="59"/>
    </location>
</feature>
<keyword evidence="2" id="KW-1133">Transmembrane helix</keyword>
<feature type="compositionally biased region" description="Pro residues" evidence="1">
    <location>
        <begin position="1"/>
        <end position="14"/>
    </location>
</feature>
<evidence type="ECO:0000313" key="5">
    <source>
        <dbReference type="Proteomes" id="UP000324101"/>
    </source>
</evidence>
<dbReference type="PANTHER" id="PTHR34512:SF30">
    <property type="entry name" value="OUTER MEMBRANE PROTEIN ASSEMBLY FACTOR BAMB"/>
    <property type="match status" value="1"/>
</dbReference>
<sequence>MTELPQPPNQPPTPSGYGHLPGPPQQGYGFPPQGGNPYAQPLHPPQPPTVQQQPHWQAAGSGGPGPGRGPAAKKKSILLVAASVAAALVLGGVGYVAFSGDDEDAKPTAQQPPADAKPSGSPSVDKGDGNGAGGGPPTDLNSGRKQGEDKVLWLKTTKIDGPGMGVESAGQWVVGDTVVKSVWKNLTGYAVTDGKEKWTLPFPAQICSVSPQTTAEGRTVVMYRDGEGENTSCTQMRVVDLKTGKEVWSKEVPKEGLFDIFTSPTLSMTGDTVTVSRGGNASAFRISNGDKLFAAAIGDGCNPDSYEAGNGKMIGLATCSDEDATAEVHGIDPVTGARAWAYRLPPKFKVTSIYSVNPTVVDIGNEKEKKHSVVVLGPDGKPAATLAGEGDFAVGCGDTGLFRSLVTCPTAVVDGNTLYLPTTVGTGKANEIVAFDLGTGKEKWRVPAGDKRTLIPLKAENGQLIAYRKAEAEQGGEVLSIPAAGGTPTAILRHPSGPAAPIERTFTLPKLDYADGRFFISSTRLRAQGQDEKVLMVFGK</sequence>
<name>A0A5P2DIQ5_STRVZ</name>
<feature type="region of interest" description="Disordered" evidence="1">
    <location>
        <begin position="1"/>
        <end position="72"/>
    </location>
</feature>
<organism evidence="4 5">
    <name type="scientific">Streptomyces venezuelae</name>
    <dbReference type="NCBI Taxonomy" id="54571"/>
    <lineage>
        <taxon>Bacteria</taxon>
        <taxon>Bacillati</taxon>
        <taxon>Actinomycetota</taxon>
        <taxon>Actinomycetes</taxon>
        <taxon>Kitasatosporales</taxon>
        <taxon>Streptomycetaceae</taxon>
        <taxon>Streptomyces</taxon>
    </lineage>
</organism>
<evidence type="ECO:0000256" key="1">
    <source>
        <dbReference type="SAM" id="MobiDB-lite"/>
    </source>
</evidence>
<evidence type="ECO:0000259" key="3">
    <source>
        <dbReference type="Pfam" id="PF13360"/>
    </source>
</evidence>
<dbReference type="SUPFAM" id="SSF50998">
    <property type="entry name" value="Quinoprotein alcohol dehydrogenase-like"/>
    <property type="match status" value="1"/>
</dbReference>
<dbReference type="InterPro" id="IPR015943">
    <property type="entry name" value="WD40/YVTN_repeat-like_dom_sf"/>
</dbReference>
<dbReference type="Pfam" id="PF13360">
    <property type="entry name" value="PQQ_2"/>
    <property type="match status" value="1"/>
</dbReference>
<dbReference type="InterPro" id="IPR011047">
    <property type="entry name" value="Quinoprotein_ADH-like_sf"/>
</dbReference>
<feature type="transmembrane region" description="Helical" evidence="2">
    <location>
        <begin position="77"/>
        <end position="98"/>
    </location>
</feature>
<reference evidence="4 5" key="1">
    <citation type="submission" date="2018-05" db="EMBL/GenBank/DDBJ databases">
        <title>Streptomyces venezuelae.</title>
        <authorList>
            <person name="Kim W."/>
            <person name="Lee N."/>
            <person name="Cho B.-K."/>
        </authorList>
    </citation>
    <scope>NUCLEOTIDE SEQUENCE [LARGE SCALE GENOMIC DNA]</scope>
    <source>
        <strain evidence="4 5">ATCC 21018</strain>
    </source>
</reference>
<keyword evidence="2" id="KW-0472">Membrane</keyword>